<reference evidence="8 9" key="1">
    <citation type="submission" date="2017-05" db="EMBL/GenBank/DDBJ databases">
        <title>The Genome Sequence of Enterococcus faecium 2D5_DIV0622.</title>
        <authorList>
            <consortium name="The Broad Institute Genomics Platform"/>
            <consortium name="The Broad Institute Genomic Center for Infectious Diseases"/>
            <person name="Earl A."/>
            <person name="Manson A."/>
            <person name="Schwartman J."/>
            <person name="Gilmore M."/>
            <person name="Abouelleil A."/>
            <person name="Cao P."/>
            <person name="Chapman S."/>
            <person name="Cusick C."/>
            <person name="Shea T."/>
            <person name="Young S."/>
            <person name="Neafsey D."/>
            <person name="Nusbaum C."/>
            <person name="Birren B."/>
        </authorList>
    </citation>
    <scope>NUCLEOTIDE SEQUENCE [LARGE SCALE GENOMIC DNA]</scope>
    <source>
        <strain evidence="8 9">2D5_DIV0622</strain>
    </source>
</reference>
<evidence type="ECO:0000259" key="7">
    <source>
        <dbReference type="PROSITE" id="PS51900"/>
    </source>
</evidence>
<evidence type="ECO:0000259" key="6">
    <source>
        <dbReference type="PROSITE" id="PS51898"/>
    </source>
</evidence>
<dbReference type="Pfam" id="PF14659">
    <property type="entry name" value="Phage_int_SAM_3"/>
    <property type="match status" value="1"/>
</dbReference>
<dbReference type="RefSeq" id="WP_087662895.1">
    <property type="nucleotide sequence ID" value="NZ_NIBL01000001.1"/>
</dbReference>
<sequence>MATFTKYKKGDGTYWQFRCYLGTDEATGKRISTRRRGFKTEREAKQAYKQLLIDYEKNGGLNSKPTVNIKTFEELYNLWLESYQTTVKESTLLSIKRKFRLHILPKFGNMKLDKISIAQAQKAVNEWAKKLDTFDVVNSYCSRLMKYAISLELIDKNPFEYVIKPKSKDKDDKIKFYTKDELQTILNYLESRTHSEDELHRHQEYFYYCLVRLLAFSGLRINEALALEWSDIDFNACTLSVSKTLSITENGFKPSTPKTKASIRTISLDGKTMQILKAWRTIHKEMLFMNGKRSEVVFCDMDSHQKHYAGYWYQTEKRISETDVLPINFHAFRHTHASLLFASGVSMKEVQTRLGHSSIQMTMDIYTHLFPDQQTKTVEKLAKFANF</sequence>
<dbReference type="EMBL" id="NIBL01000001">
    <property type="protein sequence ID" value="OUZ18949.1"/>
    <property type="molecule type" value="Genomic_DNA"/>
</dbReference>
<dbReference type="AlphaFoldDB" id="A0A200I375"/>
<dbReference type="GO" id="GO:0015074">
    <property type="term" value="P:DNA integration"/>
    <property type="evidence" value="ECO:0007669"/>
    <property type="project" value="UniProtKB-KW"/>
</dbReference>
<dbReference type="GO" id="GO:0003677">
    <property type="term" value="F:DNA binding"/>
    <property type="evidence" value="ECO:0007669"/>
    <property type="project" value="UniProtKB-UniRule"/>
</dbReference>
<dbReference type="PROSITE" id="PS51898">
    <property type="entry name" value="TYR_RECOMBINASE"/>
    <property type="match status" value="1"/>
</dbReference>
<feature type="domain" description="Core-binding (CB)" evidence="7">
    <location>
        <begin position="70"/>
        <end position="149"/>
    </location>
</feature>
<dbReference type="InterPro" id="IPR002104">
    <property type="entry name" value="Integrase_catalytic"/>
</dbReference>
<dbReference type="PANTHER" id="PTHR30349">
    <property type="entry name" value="PHAGE INTEGRASE-RELATED"/>
    <property type="match status" value="1"/>
</dbReference>
<keyword evidence="3 5" id="KW-0238">DNA-binding</keyword>
<evidence type="ECO:0008006" key="10">
    <source>
        <dbReference type="Google" id="ProtNLM"/>
    </source>
</evidence>
<dbReference type="InterPro" id="IPR050090">
    <property type="entry name" value="Tyrosine_recombinase_XerCD"/>
</dbReference>
<keyword evidence="2" id="KW-0229">DNA integration</keyword>
<evidence type="ECO:0000256" key="3">
    <source>
        <dbReference type="ARBA" id="ARBA00023125"/>
    </source>
</evidence>
<evidence type="ECO:0000256" key="5">
    <source>
        <dbReference type="PROSITE-ProRule" id="PRU01248"/>
    </source>
</evidence>
<comment type="caution">
    <text evidence="8">The sequence shown here is derived from an EMBL/GenBank/DDBJ whole genome shotgun (WGS) entry which is preliminary data.</text>
</comment>
<evidence type="ECO:0000256" key="2">
    <source>
        <dbReference type="ARBA" id="ARBA00022908"/>
    </source>
</evidence>
<evidence type="ECO:0000313" key="9">
    <source>
        <dbReference type="Proteomes" id="UP000196503"/>
    </source>
</evidence>
<dbReference type="Gene3D" id="1.10.150.130">
    <property type="match status" value="1"/>
</dbReference>
<dbReference type="InterPro" id="IPR044068">
    <property type="entry name" value="CB"/>
</dbReference>
<comment type="similarity">
    <text evidence="1">Belongs to the 'phage' integrase family.</text>
</comment>
<evidence type="ECO:0000256" key="1">
    <source>
        <dbReference type="ARBA" id="ARBA00008857"/>
    </source>
</evidence>
<dbReference type="GO" id="GO:0006310">
    <property type="term" value="P:DNA recombination"/>
    <property type="evidence" value="ECO:0007669"/>
    <property type="project" value="UniProtKB-KW"/>
</dbReference>
<dbReference type="PROSITE" id="PS51900">
    <property type="entry name" value="CB"/>
    <property type="match status" value="1"/>
</dbReference>
<feature type="domain" description="Tyr recombinase" evidence="6">
    <location>
        <begin position="172"/>
        <end position="379"/>
    </location>
</feature>
<dbReference type="Proteomes" id="UP000196503">
    <property type="component" value="Unassembled WGS sequence"/>
</dbReference>
<protein>
    <recommendedName>
        <fullName evidence="10">Site-specific integrase</fullName>
    </recommendedName>
</protein>
<dbReference type="InterPro" id="IPR028259">
    <property type="entry name" value="AP2-like_int_N"/>
</dbReference>
<dbReference type="InterPro" id="IPR004107">
    <property type="entry name" value="Integrase_SAM-like_N"/>
</dbReference>
<name>A0A200I375_9ENTE</name>
<proteinExistence type="inferred from homology"/>
<keyword evidence="4" id="KW-0233">DNA recombination</keyword>
<accession>A0A200I375</accession>
<gene>
    <name evidence="8" type="ORF">A5869_000597</name>
</gene>
<evidence type="ECO:0000313" key="8">
    <source>
        <dbReference type="EMBL" id="OUZ18949.1"/>
    </source>
</evidence>
<organism evidence="8 9">
    <name type="scientific">Enterococcus cecorum</name>
    <dbReference type="NCBI Taxonomy" id="44008"/>
    <lineage>
        <taxon>Bacteria</taxon>
        <taxon>Bacillati</taxon>
        <taxon>Bacillota</taxon>
        <taxon>Bacilli</taxon>
        <taxon>Lactobacillales</taxon>
        <taxon>Enterococcaceae</taxon>
        <taxon>Enterococcus</taxon>
    </lineage>
</organism>
<dbReference type="SUPFAM" id="SSF56349">
    <property type="entry name" value="DNA breaking-rejoining enzymes"/>
    <property type="match status" value="1"/>
</dbReference>
<dbReference type="InterPro" id="IPR010998">
    <property type="entry name" value="Integrase_recombinase_N"/>
</dbReference>
<dbReference type="Pfam" id="PF00589">
    <property type="entry name" value="Phage_integrase"/>
    <property type="match status" value="1"/>
</dbReference>
<dbReference type="InterPro" id="IPR011010">
    <property type="entry name" value="DNA_brk_join_enz"/>
</dbReference>
<dbReference type="InterPro" id="IPR013762">
    <property type="entry name" value="Integrase-like_cat_sf"/>
</dbReference>
<dbReference type="CDD" id="cd01189">
    <property type="entry name" value="INT_ICEBs1_C_like"/>
    <property type="match status" value="1"/>
</dbReference>
<dbReference type="Pfam" id="PF14657">
    <property type="entry name" value="Arm-DNA-bind_4"/>
    <property type="match status" value="1"/>
</dbReference>
<evidence type="ECO:0000256" key="4">
    <source>
        <dbReference type="ARBA" id="ARBA00023172"/>
    </source>
</evidence>
<dbReference type="Gene3D" id="1.10.443.10">
    <property type="entry name" value="Intergrase catalytic core"/>
    <property type="match status" value="1"/>
</dbReference>
<dbReference type="PANTHER" id="PTHR30349:SF64">
    <property type="entry name" value="PROPHAGE INTEGRASE INTD-RELATED"/>
    <property type="match status" value="1"/>
</dbReference>